<accession>A0ABY0IBS8</accession>
<comment type="catalytic activity">
    <reaction evidence="13">
        <text>4-(phosphooxy)-L-threonine + 2-oxoglutarate = (R)-3-hydroxy-2-oxo-4-phosphooxybutanoate + L-glutamate</text>
        <dbReference type="Rhea" id="RHEA:16573"/>
        <dbReference type="ChEBI" id="CHEBI:16810"/>
        <dbReference type="ChEBI" id="CHEBI:29985"/>
        <dbReference type="ChEBI" id="CHEBI:58452"/>
        <dbReference type="ChEBI" id="CHEBI:58538"/>
        <dbReference type="EC" id="2.6.1.52"/>
    </reaction>
</comment>
<evidence type="ECO:0000256" key="7">
    <source>
        <dbReference type="ARBA" id="ARBA00022605"/>
    </source>
</evidence>
<evidence type="ECO:0000313" key="16">
    <source>
        <dbReference type="EMBL" id="RZF20406.1"/>
    </source>
</evidence>
<dbReference type="PANTHER" id="PTHR21152">
    <property type="entry name" value="AMINOTRANSFERASE CLASS V"/>
    <property type="match status" value="1"/>
</dbReference>
<dbReference type="InterPro" id="IPR015424">
    <property type="entry name" value="PyrdxlP-dep_Trfase"/>
</dbReference>
<evidence type="ECO:0000313" key="17">
    <source>
        <dbReference type="Proteomes" id="UP000443582"/>
    </source>
</evidence>
<reference evidence="17" key="1">
    <citation type="journal article" date="2019" name="Int. J. Syst. Evol. Microbiol.">
        <title>Halobacteriovorax valvorus sp. nov., a novel prokaryotic predator isolated from coastal seawater of China.</title>
        <authorList>
            <person name="Chen M.-X."/>
        </authorList>
    </citation>
    <scope>NUCLEOTIDE SEQUENCE [LARGE SCALE GENOMIC DNA]</scope>
    <source>
        <strain evidence="17">BL9</strain>
    </source>
</reference>
<organism evidence="16 17">
    <name type="scientific">Halobacteriovorax vibrionivorans</name>
    <dbReference type="NCBI Taxonomy" id="2152716"/>
    <lineage>
        <taxon>Bacteria</taxon>
        <taxon>Pseudomonadati</taxon>
        <taxon>Bdellovibrionota</taxon>
        <taxon>Bacteriovoracia</taxon>
        <taxon>Bacteriovoracales</taxon>
        <taxon>Halobacteriovoraceae</taxon>
        <taxon>Halobacteriovorax</taxon>
    </lineage>
</organism>
<keyword evidence="9" id="KW-0663">Pyridoxal phosphate</keyword>
<dbReference type="InterPro" id="IPR015421">
    <property type="entry name" value="PyrdxlP-dep_Trfase_major"/>
</dbReference>
<dbReference type="EMBL" id="QDKL01000004">
    <property type="protein sequence ID" value="RZF20406.1"/>
    <property type="molecule type" value="Genomic_DNA"/>
</dbReference>
<dbReference type="Proteomes" id="UP000443582">
    <property type="component" value="Unassembled WGS sequence"/>
</dbReference>
<evidence type="ECO:0000259" key="15">
    <source>
        <dbReference type="Pfam" id="PF00266"/>
    </source>
</evidence>
<dbReference type="Gene3D" id="3.90.1150.10">
    <property type="entry name" value="Aspartate Aminotransferase, domain 1"/>
    <property type="match status" value="1"/>
</dbReference>
<evidence type="ECO:0000256" key="8">
    <source>
        <dbReference type="ARBA" id="ARBA00022679"/>
    </source>
</evidence>
<dbReference type="InterPro" id="IPR000192">
    <property type="entry name" value="Aminotrans_V_dom"/>
</dbReference>
<keyword evidence="5" id="KW-0963">Cytoplasm</keyword>
<evidence type="ECO:0000256" key="13">
    <source>
        <dbReference type="ARBA" id="ARBA00047630"/>
    </source>
</evidence>
<evidence type="ECO:0000256" key="9">
    <source>
        <dbReference type="ARBA" id="ARBA00022898"/>
    </source>
</evidence>
<feature type="domain" description="Aminotransferase class V" evidence="15">
    <location>
        <begin position="22"/>
        <end position="330"/>
    </location>
</feature>
<evidence type="ECO:0000256" key="1">
    <source>
        <dbReference type="ARBA" id="ARBA00001933"/>
    </source>
</evidence>
<protein>
    <recommendedName>
        <fullName evidence="4">phosphoserine transaminase</fullName>
        <ecNumber evidence="4">2.6.1.52</ecNumber>
    </recommendedName>
    <alternativeName>
        <fullName evidence="12">Phosphohydroxythreonine aminotransferase</fullName>
    </alternativeName>
</protein>
<evidence type="ECO:0000256" key="4">
    <source>
        <dbReference type="ARBA" id="ARBA00013030"/>
    </source>
</evidence>
<keyword evidence="17" id="KW-1185">Reference proteome</keyword>
<comment type="similarity">
    <text evidence="3">Belongs to the class-V pyridoxal-phosphate-dependent aminotransferase family. SerC subfamily.</text>
</comment>
<keyword evidence="10" id="KW-0664">Pyridoxine biosynthesis</keyword>
<name>A0ABY0IBS8_9BACT</name>
<dbReference type="Pfam" id="PF00266">
    <property type="entry name" value="Aminotran_5"/>
    <property type="match status" value="1"/>
</dbReference>
<keyword evidence="7" id="KW-0028">Amino-acid biosynthesis</keyword>
<dbReference type="RefSeq" id="WP_115363849.1">
    <property type="nucleotide sequence ID" value="NZ_QDKL01000004.1"/>
</dbReference>
<gene>
    <name evidence="16" type="ORF">DAY19_14685</name>
</gene>
<evidence type="ECO:0000256" key="6">
    <source>
        <dbReference type="ARBA" id="ARBA00022576"/>
    </source>
</evidence>
<sequence length="373" mass="41516">MFENYKVPSELVPSDPRFGVGPSLIPTEFIQKLADTKAELLGTSHRKPAVKNLVKEIQDGLRSFYNLPEGYEIVMGNGGATFLFDMIGLGLVRKKSVHYTCGEFSNKWYKSHNLIPWIEAEEIASEYGQGCEPQDHADADMVCFTLNETSTGVQTTTIPTVSEDTLVAVDATSGAGQIPLDLSKIDCYFFSPQKVFASEGGLFVAIMSPKALKRAEEINSSDRYIPGIMNWKTAIDNSVKNQTYNTPSISTLFFLNEQVKLMNSQGGQKYAVEHANKKAELIYGWAKEESFLEAFVQDEKYRSTSVATINLDEKYDANALVKVLEDQNIANGINSYRKLGKNQFRISLFHNVKLEDLLKLTKIISNAINEASA</sequence>
<evidence type="ECO:0000256" key="2">
    <source>
        <dbReference type="ARBA" id="ARBA00005099"/>
    </source>
</evidence>
<evidence type="ECO:0000256" key="12">
    <source>
        <dbReference type="ARBA" id="ARBA00031421"/>
    </source>
</evidence>
<proteinExistence type="inferred from homology"/>
<dbReference type="EC" id="2.6.1.52" evidence="4"/>
<comment type="caution">
    <text evidence="16">The sequence shown here is derived from an EMBL/GenBank/DDBJ whole genome shotgun (WGS) entry which is preliminary data.</text>
</comment>
<keyword evidence="6 16" id="KW-0032">Aminotransferase</keyword>
<dbReference type="InterPro" id="IPR015422">
    <property type="entry name" value="PyrdxlP-dep_Trfase_small"/>
</dbReference>
<evidence type="ECO:0000256" key="3">
    <source>
        <dbReference type="ARBA" id="ARBA00006904"/>
    </source>
</evidence>
<dbReference type="PANTHER" id="PTHR21152:SF40">
    <property type="entry name" value="ALANINE--GLYOXYLATE AMINOTRANSFERASE"/>
    <property type="match status" value="1"/>
</dbReference>
<comment type="catalytic activity">
    <reaction evidence="14">
        <text>O-phospho-L-serine + 2-oxoglutarate = 3-phosphooxypyruvate + L-glutamate</text>
        <dbReference type="Rhea" id="RHEA:14329"/>
        <dbReference type="ChEBI" id="CHEBI:16810"/>
        <dbReference type="ChEBI" id="CHEBI:18110"/>
        <dbReference type="ChEBI" id="CHEBI:29985"/>
        <dbReference type="ChEBI" id="CHEBI:57524"/>
        <dbReference type="EC" id="2.6.1.52"/>
    </reaction>
</comment>
<evidence type="ECO:0000256" key="5">
    <source>
        <dbReference type="ARBA" id="ARBA00022490"/>
    </source>
</evidence>
<keyword evidence="11" id="KW-0718">Serine biosynthesis</keyword>
<comment type="pathway">
    <text evidence="2">Amino-acid biosynthesis; L-serine biosynthesis; L-serine from 3-phospho-D-glycerate: step 2/3.</text>
</comment>
<dbReference type="PIRSF" id="PIRSF000525">
    <property type="entry name" value="SerC"/>
    <property type="match status" value="1"/>
</dbReference>
<dbReference type="Gene3D" id="3.40.640.10">
    <property type="entry name" value="Type I PLP-dependent aspartate aminotransferase-like (Major domain)"/>
    <property type="match status" value="1"/>
</dbReference>
<dbReference type="GO" id="GO:0004648">
    <property type="term" value="F:O-phospho-L-serine:2-oxoglutarate aminotransferase activity"/>
    <property type="evidence" value="ECO:0007669"/>
    <property type="project" value="UniProtKB-EC"/>
</dbReference>
<dbReference type="SUPFAM" id="SSF53383">
    <property type="entry name" value="PLP-dependent transferases"/>
    <property type="match status" value="1"/>
</dbReference>
<keyword evidence="8 16" id="KW-0808">Transferase</keyword>
<evidence type="ECO:0000256" key="10">
    <source>
        <dbReference type="ARBA" id="ARBA00023096"/>
    </source>
</evidence>
<comment type="cofactor">
    <cofactor evidence="1">
        <name>pyridoxal 5'-phosphate</name>
        <dbReference type="ChEBI" id="CHEBI:597326"/>
    </cofactor>
</comment>
<dbReference type="InterPro" id="IPR022278">
    <property type="entry name" value="Pser_aminoTfrase"/>
</dbReference>
<evidence type="ECO:0000256" key="14">
    <source>
        <dbReference type="ARBA" id="ARBA00049007"/>
    </source>
</evidence>
<evidence type="ECO:0000256" key="11">
    <source>
        <dbReference type="ARBA" id="ARBA00023299"/>
    </source>
</evidence>